<gene>
    <name evidence="1" type="ORF">SAMN05216232_0537</name>
</gene>
<name>A0A1H8ZS26_9BACI</name>
<evidence type="ECO:0000313" key="2">
    <source>
        <dbReference type="Proteomes" id="UP000198733"/>
    </source>
</evidence>
<keyword evidence="2" id="KW-1185">Reference proteome</keyword>
<dbReference type="GO" id="GO:0016301">
    <property type="term" value="F:kinase activity"/>
    <property type="evidence" value="ECO:0007669"/>
    <property type="project" value="UniProtKB-KW"/>
</dbReference>
<dbReference type="EMBL" id="FOEH01000001">
    <property type="protein sequence ID" value="SEP67299.1"/>
    <property type="molecule type" value="Genomic_DNA"/>
</dbReference>
<dbReference type="InterPro" id="IPR011009">
    <property type="entry name" value="Kinase-like_dom_sf"/>
</dbReference>
<accession>A0A1H8ZS26</accession>
<comment type="caution">
    <text evidence="1">The sequence shown here is derived from an EMBL/GenBank/DDBJ whole genome shotgun (WGS) entry which is preliminary data.</text>
</comment>
<dbReference type="InterPro" id="IPR008271">
    <property type="entry name" value="Ser/Thr_kinase_AS"/>
</dbReference>
<dbReference type="Pfam" id="PF01633">
    <property type="entry name" value="Choline_kinase"/>
    <property type="match status" value="1"/>
</dbReference>
<keyword evidence="1" id="KW-0808">Transferase</keyword>
<proteinExistence type="predicted"/>
<reference evidence="1 2" key="1">
    <citation type="submission" date="2016-10" db="EMBL/GenBank/DDBJ databases">
        <authorList>
            <person name="Varghese N."/>
            <person name="Submissions S."/>
        </authorList>
    </citation>
    <scope>NUCLEOTIDE SEQUENCE [LARGE SCALE GENOMIC DNA]</scope>
    <source>
        <strain evidence="1 2">CGMCC 1.7734</strain>
    </source>
</reference>
<dbReference type="RefSeq" id="WP_092502035.1">
    <property type="nucleotide sequence ID" value="NZ_FOEH01000001.1"/>
</dbReference>
<dbReference type="SUPFAM" id="SSF56112">
    <property type="entry name" value="Protein kinase-like (PK-like)"/>
    <property type="match status" value="1"/>
</dbReference>
<dbReference type="Proteomes" id="UP000198733">
    <property type="component" value="Unassembled WGS sequence"/>
</dbReference>
<keyword evidence="1" id="KW-0418">Kinase</keyword>
<dbReference type="PROSITE" id="PS00108">
    <property type="entry name" value="PROTEIN_KINASE_ST"/>
    <property type="match status" value="1"/>
</dbReference>
<evidence type="ECO:0000313" key="1">
    <source>
        <dbReference type="EMBL" id="SEP67299.1"/>
    </source>
</evidence>
<sequence>MSTFVSLGNFISINKKLSIPSIAFKLFCCKPLMPRNPLKRLRVVYNYLILFRRNNVSNEHILRSDGDVAIKVVDSNYKVINLKRKIIQTIFDEENEDKICGSLIYKDSSTLYEKIWDIDKENRIITGLFYNGHHPNLNKTKSKILKNRLTDMFISLLAESDIRNVNARVYAKSLVDLTLEILDRNSEGITEKESRYVRNFLVRIYERFIKNNEERFIQLTLSHGDIKEDNLLVQNNKIVLIDWEFCGFRSPTFDLIKFKTRFPNFGDDFYSKLNKYLFDKLSNKTKRGNELIQRYMNNYLDLFYLEDITLRLIQFENREFAKDFSKIIKFIKRHSNYES</sequence>
<dbReference type="Gene3D" id="3.90.1200.10">
    <property type="match status" value="1"/>
</dbReference>
<organism evidence="1 2">
    <name type="scientific">Virgibacillus subterraneus</name>
    <dbReference type="NCBI Taxonomy" id="621109"/>
    <lineage>
        <taxon>Bacteria</taxon>
        <taxon>Bacillati</taxon>
        <taxon>Bacillota</taxon>
        <taxon>Bacilli</taxon>
        <taxon>Bacillales</taxon>
        <taxon>Bacillaceae</taxon>
        <taxon>Virgibacillus</taxon>
    </lineage>
</organism>
<protein>
    <submittedName>
        <fullName evidence="1">Choline/ethanolamine kinase</fullName>
    </submittedName>
</protein>